<reference evidence="4 5" key="1">
    <citation type="submission" date="2020-02" db="EMBL/GenBank/DDBJ databases">
        <authorList>
            <person name="Ma Q."/>
            <person name="Huang Y."/>
            <person name="Song X."/>
            <person name="Pei D."/>
        </authorList>
    </citation>
    <scope>NUCLEOTIDE SEQUENCE [LARGE SCALE GENOMIC DNA]</scope>
    <source>
        <strain evidence="4">Sxm20200214</strain>
        <tissue evidence="4">Leaf</tissue>
    </source>
</reference>
<dbReference type="GO" id="GO:0046872">
    <property type="term" value="F:metal ion binding"/>
    <property type="evidence" value="ECO:0007669"/>
    <property type="project" value="UniProtKB-KW"/>
</dbReference>
<evidence type="ECO:0000256" key="2">
    <source>
        <dbReference type="ARBA" id="ARBA00023004"/>
    </source>
</evidence>
<dbReference type="InterPro" id="IPR026992">
    <property type="entry name" value="DIOX_N"/>
</dbReference>
<accession>A0A8X7P903</accession>
<keyword evidence="2" id="KW-0408">Iron</keyword>
<name>A0A8X7P903_BRACI</name>
<dbReference type="Proteomes" id="UP000886595">
    <property type="component" value="Unassembled WGS sequence"/>
</dbReference>
<organism evidence="4 5">
    <name type="scientific">Brassica carinata</name>
    <name type="common">Ethiopian mustard</name>
    <name type="synonym">Abyssinian cabbage</name>
    <dbReference type="NCBI Taxonomy" id="52824"/>
    <lineage>
        <taxon>Eukaryota</taxon>
        <taxon>Viridiplantae</taxon>
        <taxon>Streptophyta</taxon>
        <taxon>Embryophyta</taxon>
        <taxon>Tracheophyta</taxon>
        <taxon>Spermatophyta</taxon>
        <taxon>Magnoliopsida</taxon>
        <taxon>eudicotyledons</taxon>
        <taxon>Gunneridae</taxon>
        <taxon>Pentapetalae</taxon>
        <taxon>rosids</taxon>
        <taxon>malvids</taxon>
        <taxon>Brassicales</taxon>
        <taxon>Brassicaceae</taxon>
        <taxon>Brassiceae</taxon>
        <taxon>Brassica</taxon>
    </lineage>
</organism>
<comment type="caution">
    <text evidence="4">The sequence shown here is derived from an EMBL/GenBank/DDBJ whole genome shotgun (WGS) entry which is preliminary data.</text>
</comment>
<dbReference type="Pfam" id="PF14226">
    <property type="entry name" value="DIOX_N"/>
    <property type="match status" value="1"/>
</dbReference>
<proteinExistence type="predicted"/>
<dbReference type="Gene3D" id="2.60.120.330">
    <property type="entry name" value="B-lactam Antibiotic, Isopenicillin N Synthase, Chain"/>
    <property type="match status" value="1"/>
</dbReference>
<sequence length="113" mass="13128">MGLACLEQGLFYVKSHGVPEELIEGSVFRDRKGFFNLPQEEKIAYNPAKWILLQTMEYYYKNVLFQKHMGPQLTQILEWSLFLTNGVPGLQVVFNLSHVDIGDQTFDWDKSKL</sequence>
<evidence type="ECO:0000313" key="4">
    <source>
        <dbReference type="EMBL" id="KAG2248254.1"/>
    </source>
</evidence>
<dbReference type="EMBL" id="JAAMPC010000017">
    <property type="protein sequence ID" value="KAG2248254.1"/>
    <property type="molecule type" value="Genomic_DNA"/>
</dbReference>
<evidence type="ECO:0000256" key="1">
    <source>
        <dbReference type="ARBA" id="ARBA00022723"/>
    </source>
</evidence>
<dbReference type="OrthoDB" id="288590at2759"/>
<gene>
    <name evidence="4" type="ORF">Bca52824_087882</name>
</gene>
<evidence type="ECO:0000259" key="3">
    <source>
        <dbReference type="Pfam" id="PF14226"/>
    </source>
</evidence>
<protein>
    <recommendedName>
        <fullName evidence="3">Non-haem dioxygenase N-terminal domain-containing protein</fullName>
    </recommendedName>
</protein>
<dbReference type="InterPro" id="IPR027443">
    <property type="entry name" value="IPNS-like_sf"/>
</dbReference>
<dbReference type="SUPFAM" id="SSF51197">
    <property type="entry name" value="Clavaminate synthase-like"/>
    <property type="match status" value="1"/>
</dbReference>
<dbReference type="AlphaFoldDB" id="A0A8X7P903"/>
<keyword evidence="5" id="KW-1185">Reference proteome</keyword>
<evidence type="ECO:0000313" key="5">
    <source>
        <dbReference type="Proteomes" id="UP000886595"/>
    </source>
</evidence>
<keyword evidence="1" id="KW-0479">Metal-binding</keyword>
<feature type="domain" description="Non-haem dioxygenase N-terminal" evidence="3">
    <location>
        <begin position="3"/>
        <end position="46"/>
    </location>
</feature>